<feature type="compositionally biased region" description="Basic and acidic residues" evidence="1">
    <location>
        <begin position="100"/>
        <end position="114"/>
    </location>
</feature>
<dbReference type="Proteomes" id="UP000504607">
    <property type="component" value="Unplaced"/>
</dbReference>
<feature type="region of interest" description="Disordered" evidence="1">
    <location>
        <begin position="56"/>
        <end position="145"/>
    </location>
</feature>
<accession>A0A6I9Q7I6</accession>
<feature type="compositionally biased region" description="Basic and acidic residues" evidence="1">
    <location>
        <begin position="127"/>
        <end position="139"/>
    </location>
</feature>
<keyword evidence="2" id="KW-1185">Reference proteome</keyword>
<organism evidence="2 3">
    <name type="scientific">Elaeis guineensis var. tenera</name>
    <name type="common">Oil palm</name>
    <dbReference type="NCBI Taxonomy" id="51953"/>
    <lineage>
        <taxon>Eukaryota</taxon>
        <taxon>Viridiplantae</taxon>
        <taxon>Streptophyta</taxon>
        <taxon>Embryophyta</taxon>
        <taxon>Tracheophyta</taxon>
        <taxon>Spermatophyta</taxon>
        <taxon>Magnoliopsida</taxon>
        <taxon>Liliopsida</taxon>
        <taxon>Arecaceae</taxon>
        <taxon>Arecoideae</taxon>
        <taxon>Cocoseae</taxon>
        <taxon>Elaeidinae</taxon>
        <taxon>Elaeis</taxon>
    </lineage>
</organism>
<protein>
    <submittedName>
        <fullName evidence="3">Uncharacterized protein LOC105031995</fullName>
    </submittedName>
</protein>
<reference evidence="3" key="1">
    <citation type="submission" date="2025-08" db="UniProtKB">
        <authorList>
            <consortium name="RefSeq"/>
        </authorList>
    </citation>
    <scope>IDENTIFICATION</scope>
</reference>
<evidence type="ECO:0000313" key="2">
    <source>
        <dbReference type="Proteomes" id="UP000504607"/>
    </source>
</evidence>
<dbReference type="InParanoid" id="A0A6I9Q7I6"/>
<evidence type="ECO:0000313" key="3">
    <source>
        <dbReference type="RefSeq" id="XP_010904615.1"/>
    </source>
</evidence>
<evidence type="ECO:0000256" key="1">
    <source>
        <dbReference type="SAM" id="MobiDB-lite"/>
    </source>
</evidence>
<dbReference type="AlphaFoldDB" id="A0A6I9Q7I6"/>
<gene>
    <name evidence="3" type="primary">LOC105031995</name>
</gene>
<proteinExistence type="predicted"/>
<sequence>MVWWLGEAVQQLGEVGWRLGAWEGSRWLGEVGSNDGRKWGTEGSRGEASWGLGEVVGARRGERQPRGLGSRRRGLEEAAGDWDSERRSGGRGLGKPDLVVGEREGPEATRERWARGSGRQSGLEEVEGGRGARDPTDRGLRRRSGAWESGIRWSVAAGRGKRDSKAWGGRN</sequence>
<name>A0A6I9Q7I6_ELAGV</name>
<dbReference type="RefSeq" id="XP_010904615.1">
    <property type="nucleotide sequence ID" value="XM_010906313.1"/>
</dbReference>